<keyword evidence="3 6" id="KW-0732">Signal</keyword>
<feature type="signal peptide" evidence="6">
    <location>
        <begin position="1"/>
        <end position="22"/>
    </location>
</feature>
<accession>A0A5D0J7H7</accession>
<name>A0A5D0J7H7_9FLAO</name>
<dbReference type="InterPro" id="IPR012944">
    <property type="entry name" value="SusD_RagB_dom"/>
</dbReference>
<protein>
    <submittedName>
        <fullName evidence="9">RagB/SusD family nutrient uptake outer membrane protein</fullName>
    </submittedName>
</protein>
<dbReference type="InterPro" id="IPR033985">
    <property type="entry name" value="SusD-like_N"/>
</dbReference>
<dbReference type="AlphaFoldDB" id="A0A5D0J7H7"/>
<dbReference type="Gene3D" id="1.25.40.390">
    <property type="match status" value="1"/>
</dbReference>
<dbReference type="Pfam" id="PF14322">
    <property type="entry name" value="SusD-like_3"/>
    <property type="match status" value="1"/>
</dbReference>
<evidence type="ECO:0000313" key="10">
    <source>
        <dbReference type="Proteomes" id="UP000323930"/>
    </source>
</evidence>
<evidence type="ECO:0000256" key="2">
    <source>
        <dbReference type="ARBA" id="ARBA00006275"/>
    </source>
</evidence>
<feature type="domain" description="SusD-like N-terminal" evidence="8">
    <location>
        <begin position="48"/>
        <end position="230"/>
    </location>
</feature>
<gene>
    <name evidence="9" type="ORF">FUA24_01555</name>
</gene>
<dbReference type="GO" id="GO:0009279">
    <property type="term" value="C:cell outer membrane"/>
    <property type="evidence" value="ECO:0007669"/>
    <property type="project" value="UniProtKB-SubCell"/>
</dbReference>
<feature type="domain" description="RagB/SusD" evidence="7">
    <location>
        <begin position="359"/>
        <end position="588"/>
    </location>
</feature>
<evidence type="ECO:0000313" key="9">
    <source>
        <dbReference type="EMBL" id="TYA92143.1"/>
    </source>
</evidence>
<dbReference type="Pfam" id="PF07980">
    <property type="entry name" value="SusD_RagB"/>
    <property type="match status" value="1"/>
</dbReference>
<keyword evidence="4" id="KW-0472">Membrane</keyword>
<keyword evidence="10" id="KW-1185">Reference proteome</keyword>
<organism evidence="9 10">
    <name type="scientific">Seonamhaeicola marinus</name>
    <dbReference type="NCBI Taxonomy" id="1912246"/>
    <lineage>
        <taxon>Bacteria</taxon>
        <taxon>Pseudomonadati</taxon>
        <taxon>Bacteroidota</taxon>
        <taxon>Flavobacteriia</taxon>
        <taxon>Flavobacteriales</taxon>
        <taxon>Flavobacteriaceae</taxon>
    </lineage>
</organism>
<evidence type="ECO:0000259" key="7">
    <source>
        <dbReference type="Pfam" id="PF07980"/>
    </source>
</evidence>
<evidence type="ECO:0000259" key="8">
    <source>
        <dbReference type="Pfam" id="PF14322"/>
    </source>
</evidence>
<evidence type="ECO:0000256" key="4">
    <source>
        <dbReference type="ARBA" id="ARBA00023136"/>
    </source>
</evidence>
<sequence length="589" mass="67320">MKHILIKSIVLVLTLSAISSCSDNEFLQEQNPNIIGVDRFWRNLSETQSGLNAVYQTLYHPAVLNVIAETLRSDMGYPGYGRPVPQNTEDFYLHTYNGGTNEIIDKWQTCYQGIFRANQVIEALINIQETAINEEEWTSQMAQARFFRGLFHYYLYTTYNEGSIIIRDFVPVTNEDYAKGLSPEEEVIAFVREDLEYAYANLYKKGEYPSGDITRVTSGAAATILGHSYLQELEYNRAMPYFDDVINNHGYELEYDLDKMFTTAGEFNSESIFEINFSFIDADLTNESRWIGETGTNWLNQQTSNTRGAVGPAWIAYKYKTEPMDPLDNRNYYNDPDTGLTLRNVPLRASSMIALVDDTQTTYYEVQTSAYNRFHGTAWGFAWWKKYTNHDIVATEGQLPTGSATLSEKNVVVNRLSEVILMQAECKIKTGDVSGALELINEVRRRWGLVLLGAQGGDTNRTYDDVTYDADALMTRLMYDEKPLEMSIEGHAIRWLDFVRWEKSEGYGFKDRLQELASEVYYGVNFTYVNDEGNSRTRFNFPSLEGTQPAGAHIVVDYEYDTSALNYNESTQRYYPIPFAEANANPNVN</sequence>
<comment type="subcellular location">
    <subcellularLocation>
        <location evidence="1">Cell outer membrane</location>
    </subcellularLocation>
</comment>
<evidence type="ECO:0000256" key="3">
    <source>
        <dbReference type="ARBA" id="ARBA00022729"/>
    </source>
</evidence>
<dbReference type="OrthoDB" id="5694214at2"/>
<keyword evidence="5" id="KW-0998">Cell outer membrane</keyword>
<reference evidence="9 10" key="1">
    <citation type="submission" date="2019-08" db="EMBL/GenBank/DDBJ databases">
        <title>Seonamhaeicola sediminis sp. nov., isolated from marine sediment.</title>
        <authorList>
            <person name="Cao W.R."/>
        </authorList>
    </citation>
    <scope>NUCLEOTIDE SEQUENCE [LARGE SCALE GENOMIC DNA]</scope>
    <source>
        <strain evidence="9 10">B011</strain>
    </source>
</reference>
<dbReference type="Proteomes" id="UP000323930">
    <property type="component" value="Unassembled WGS sequence"/>
</dbReference>
<dbReference type="RefSeq" id="WP_148539749.1">
    <property type="nucleotide sequence ID" value="NZ_VSDQ01000163.1"/>
</dbReference>
<comment type="similarity">
    <text evidence="2">Belongs to the SusD family.</text>
</comment>
<feature type="chain" id="PRO_5022896458" evidence="6">
    <location>
        <begin position="23"/>
        <end position="589"/>
    </location>
</feature>
<evidence type="ECO:0000256" key="6">
    <source>
        <dbReference type="SAM" id="SignalP"/>
    </source>
</evidence>
<proteinExistence type="inferred from homology"/>
<comment type="caution">
    <text evidence="9">The sequence shown here is derived from an EMBL/GenBank/DDBJ whole genome shotgun (WGS) entry which is preliminary data.</text>
</comment>
<dbReference type="EMBL" id="VSDQ01000163">
    <property type="protein sequence ID" value="TYA92143.1"/>
    <property type="molecule type" value="Genomic_DNA"/>
</dbReference>
<evidence type="ECO:0000256" key="5">
    <source>
        <dbReference type="ARBA" id="ARBA00023237"/>
    </source>
</evidence>
<dbReference type="InterPro" id="IPR011990">
    <property type="entry name" value="TPR-like_helical_dom_sf"/>
</dbReference>
<evidence type="ECO:0000256" key="1">
    <source>
        <dbReference type="ARBA" id="ARBA00004442"/>
    </source>
</evidence>
<dbReference type="SUPFAM" id="SSF48452">
    <property type="entry name" value="TPR-like"/>
    <property type="match status" value="1"/>
</dbReference>
<dbReference type="PROSITE" id="PS51257">
    <property type="entry name" value="PROKAR_LIPOPROTEIN"/>
    <property type="match status" value="1"/>
</dbReference>